<dbReference type="Proteomes" id="UP000275078">
    <property type="component" value="Unassembled WGS sequence"/>
</dbReference>
<proteinExistence type="predicted"/>
<dbReference type="EMBL" id="ML119659">
    <property type="protein sequence ID" value="RPA84288.1"/>
    <property type="molecule type" value="Genomic_DNA"/>
</dbReference>
<dbReference type="AlphaFoldDB" id="A0A3N4IHW8"/>
<keyword evidence="3" id="KW-1185">Reference proteome</keyword>
<reference evidence="2 3" key="1">
    <citation type="journal article" date="2018" name="Nat. Ecol. Evol.">
        <title>Pezizomycetes genomes reveal the molecular basis of ectomycorrhizal truffle lifestyle.</title>
        <authorList>
            <person name="Murat C."/>
            <person name="Payen T."/>
            <person name="Noel B."/>
            <person name="Kuo A."/>
            <person name="Morin E."/>
            <person name="Chen J."/>
            <person name="Kohler A."/>
            <person name="Krizsan K."/>
            <person name="Balestrini R."/>
            <person name="Da Silva C."/>
            <person name="Montanini B."/>
            <person name="Hainaut M."/>
            <person name="Levati E."/>
            <person name="Barry K.W."/>
            <person name="Belfiori B."/>
            <person name="Cichocki N."/>
            <person name="Clum A."/>
            <person name="Dockter R.B."/>
            <person name="Fauchery L."/>
            <person name="Guy J."/>
            <person name="Iotti M."/>
            <person name="Le Tacon F."/>
            <person name="Lindquist E.A."/>
            <person name="Lipzen A."/>
            <person name="Malagnac F."/>
            <person name="Mello A."/>
            <person name="Molinier V."/>
            <person name="Miyauchi S."/>
            <person name="Poulain J."/>
            <person name="Riccioni C."/>
            <person name="Rubini A."/>
            <person name="Sitrit Y."/>
            <person name="Splivallo R."/>
            <person name="Traeger S."/>
            <person name="Wang M."/>
            <person name="Zifcakova L."/>
            <person name="Wipf D."/>
            <person name="Zambonelli A."/>
            <person name="Paolocci F."/>
            <person name="Nowrousian M."/>
            <person name="Ottonello S."/>
            <person name="Baldrian P."/>
            <person name="Spatafora J.W."/>
            <person name="Henrissat B."/>
            <person name="Nagy L.G."/>
            <person name="Aury J.M."/>
            <person name="Wincker P."/>
            <person name="Grigoriev I.V."/>
            <person name="Bonfante P."/>
            <person name="Martin F.M."/>
        </authorList>
    </citation>
    <scope>NUCLEOTIDE SEQUENCE [LARGE SCALE GENOMIC DNA]</scope>
    <source>
        <strain evidence="2 3">RN42</strain>
    </source>
</reference>
<organism evidence="2 3">
    <name type="scientific">Ascobolus immersus RN42</name>
    <dbReference type="NCBI Taxonomy" id="1160509"/>
    <lineage>
        <taxon>Eukaryota</taxon>
        <taxon>Fungi</taxon>
        <taxon>Dikarya</taxon>
        <taxon>Ascomycota</taxon>
        <taxon>Pezizomycotina</taxon>
        <taxon>Pezizomycetes</taxon>
        <taxon>Pezizales</taxon>
        <taxon>Ascobolaceae</taxon>
        <taxon>Ascobolus</taxon>
    </lineage>
</organism>
<sequence>MLTTTTTTTTTLPIRTKRKHTDLDSSTPPSKRPIRQLATPSQTLTVQPLVITEVAIKHPVFTGITDCHGNAYYEARVSRHQFHSLHNALSRFFLEAFGTGMPEREEDVRRVLEEKKVRWDPEGLPRFVEALEDEELYYMDAGRFPRECWIERKVVEVAVKRDVGGRVRYEPTTPVYLVDWDGREVLGEQMVGTPTNTTPHTKVYETAPCNGRRESYSRGIPGTMDCLMMID</sequence>
<evidence type="ECO:0000313" key="3">
    <source>
        <dbReference type="Proteomes" id="UP000275078"/>
    </source>
</evidence>
<evidence type="ECO:0000313" key="2">
    <source>
        <dbReference type="EMBL" id="RPA84288.1"/>
    </source>
</evidence>
<name>A0A3N4IHW8_ASCIM</name>
<evidence type="ECO:0000256" key="1">
    <source>
        <dbReference type="SAM" id="MobiDB-lite"/>
    </source>
</evidence>
<accession>A0A3N4IHW8</accession>
<feature type="region of interest" description="Disordered" evidence="1">
    <location>
        <begin position="1"/>
        <end position="39"/>
    </location>
</feature>
<protein>
    <submittedName>
        <fullName evidence="2">Uncharacterized protein</fullName>
    </submittedName>
</protein>
<feature type="compositionally biased region" description="Low complexity" evidence="1">
    <location>
        <begin position="1"/>
        <end position="11"/>
    </location>
</feature>
<gene>
    <name evidence="2" type="ORF">BJ508DRAFT_412700</name>
</gene>